<evidence type="ECO:0000256" key="2">
    <source>
        <dbReference type="PROSITE-ProRule" id="PRU00335"/>
    </source>
</evidence>
<dbReference type="InterPro" id="IPR009057">
    <property type="entry name" value="Homeodomain-like_sf"/>
</dbReference>
<evidence type="ECO:0000313" key="6">
    <source>
        <dbReference type="Proteomes" id="UP001520878"/>
    </source>
</evidence>
<dbReference type="PANTHER" id="PTHR30055:SF233">
    <property type="entry name" value="REGULATORY PROTEIN TETR"/>
    <property type="match status" value="1"/>
</dbReference>
<feature type="domain" description="HTH tetR-type" evidence="4">
    <location>
        <begin position="20"/>
        <end position="80"/>
    </location>
</feature>
<dbReference type="PANTHER" id="PTHR30055">
    <property type="entry name" value="HTH-TYPE TRANSCRIPTIONAL REGULATOR RUTR"/>
    <property type="match status" value="1"/>
</dbReference>
<sequence length="215" mass="24558">MMNKPIPSKPNRGRPRASGQDARQALLVAARQCFTQHPYPAVTTRMLAEHANVNASLIRYYFINKKGLYQHMLADVAKTFRDGIQQHLDTTDENPFSSLLTAYQRLVTEMPALPQLIFRELVFNQGQGRQVVIDNVIKPNAGFLLGLLQKYQQQHAITADVPAPHILLSTMSLAVMPILMKDVFEQFNHQPLDNRLLTELYQLYAQLLSDYFIHE</sequence>
<accession>A0ABS8G906</accession>
<evidence type="ECO:0000256" key="1">
    <source>
        <dbReference type="ARBA" id="ARBA00023125"/>
    </source>
</evidence>
<dbReference type="InterPro" id="IPR050109">
    <property type="entry name" value="HTH-type_TetR-like_transc_reg"/>
</dbReference>
<evidence type="ECO:0000313" key="5">
    <source>
        <dbReference type="EMBL" id="MCC2617062.1"/>
    </source>
</evidence>
<evidence type="ECO:0000256" key="3">
    <source>
        <dbReference type="SAM" id="MobiDB-lite"/>
    </source>
</evidence>
<dbReference type="PROSITE" id="PS50977">
    <property type="entry name" value="HTH_TETR_2"/>
    <property type="match status" value="1"/>
</dbReference>
<reference evidence="5 6" key="1">
    <citation type="submission" date="2021-10" db="EMBL/GenBank/DDBJ databases">
        <title>Draft genome of Aestuariibacter halophilus JC2043.</title>
        <authorList>
            <person name="Emsley S.A."/>
            <person name="Pfannmuller K.M."/>
            <person name="Ushijima B."/>
            <person name="Saw J.H."/>
            <person name="Videau P."/>
        </authorList>
    </citation>
    <scope>NUCLEOTIDE SEQUENCE [LARGE SCALE GENOMIC DNA]</scope>
    <source>
        <strain evidence="5 6">JC2043</strain>
    </source>
</reference>
<dbReference type="Proteomes" id="UP001520878">
    <property type="component" value="Unassembled WGS sequence"/>
</dbReference>
<dbReference type="EMBL" id="JAJEWP010000003">
    <property type="protein sequence ID" value="MCC2617062.1"/>
    <property type="molecule type" value="Genomic_DNA"/>
</dbReference>
<dbReference type="Gene3D" id="1.10.357.10">
    <property type="entry name" value="Tetracycline Repressor, domain 2"/>
    <property type="match status" value="1"/>
</dbReference>
<proteinExistence type="predicted"/>
<dbReference type="SUPFAM" id="SSF46689">
    <property type="entry name" value="Homeodomain-like"/>
    <property type="match status" value="1"/>
</dbReference>
<feature type="region of interest" description="Disordered" evidence="3">
    <location>
        <begin position="1"/>
        <end position="21"/>
    </location>
</feature>
<protein>
    <submittedName>
        <fullName evidence="5">TetR/AcrR family transcriptional regulator</fullName>
    </submittedName>
</protein>
<keyword evidence="1 2" id="KW-0238">DNA-binding</keyword>
<dbReference type="RefSeq" id="WP_229160963.1">
    <property type="nucleotide sequence ID" value="NZ_JAJEWP010000003.1"/>
</dbReference>
<keyword evidence="6" id="KW-1185">Reference proteome</keyword>
<dbReference type="InterPro" id="IPR001647">
    <property type="entry name" value="HTH_TetR"/>
</dbReference>
<dbReference type="Pfam" id="PF00440">
    <property type="entry name" value="TetR_N"/>
    <property type="match status" value="1"/>
</dbReference>
<evidence type="ECO:0000259" key="4">
    <source>
        <dbReference type="PROSITE" id="PS50977"/>
    </source>
</evidence>
<comment type="caution">
    <text evidence="5">The sequence shown here is derived from an EMBL/GenBank/DDBJ whole genome shotgun (WGS) entry which is preliminary data.</text>
</comment>
<feature type="DNA-binding region" description="H-T-H motif" evidence="2">
    <location>
        <begin position="43"/>
        <end position="62"/>
    </location>
</feature>
<name>A0ABS8G906_9ALTE</name>
<gene>
    <name evidence="5" type="ORF">LJ739_12490</name>
</gene>
<organism evidence="5 6">
    <name type="scientific">Fluctibacter halophilus</name>
    <dbReference type="NCBI Taxonomy" id="226011"/>
    <lineage>
        <taxon>Bacteria</taxon>
        <taxon>Pseudomonadati</taxon>
        <taxon>Pseudomonadota</taxon>
        <taxon>Gammaproteobacteria</taxon>
        <taxon>Alteromonadales</taxon>
        <taxon>Alteromonadaceae</taxon>
        <taxon>Fluctibacter</taxon>
    </lineage>
</organism>